<evidence type="ECO:0000259" key="3">
    <source>
        <dbReference type="Pfam" id="PF25023"/>
    </source>
</evidence>
<feature type="region of interest" description="Disordered" evidence="2">
    <location>
        <begin position="54"/>
        <end position="91"/>
    </location>
</feature>
<reference evidence="5" key="1">
    <citation type="journal article" date="2019" name="Int. J. Syst. Evol. Microbiol.">
        <title>The Global Catalogue of Microorganisms (GCM) 10K type strain sequencing project: providing services to taxonomists for standard genome sequencing and annotation.</title>
        <authorList>
            <consortium name="The Broad Institute Genomics Platform"/>
            <consortium name="The Broad Institute Genome Sequencing Center for Infectious Disease"/>
            <person name="Wu L."/>
            <person name="Ma J."/>
        </authorList>
    </citation>
    <scope>NUCLEOTIDE SEQUENCE [LARGE SCALE GENOMIC DNA]</scope>
    <source>
        <strain evidence="5">CGMCC 4.1648</strain>
    </source>
</reference>
<accession>A0ABV9XM33</accession>
<dbReference type="Pfam" id="PF25023">
    <property type="entry name" value="TEN_YD-shell"/>
    <property type="match status" value="1"/>
</dbReference>
<dbReference type="PANTHER" id="PTHR32305">
    <property type="match status" value="1"/>
</dbReference>
<comment type="caution">
    <text evidence="4">The sequence shown here is derived from an EMBL/GenBank/DDBJ whole genome shotgun (WGS) entry which is preliminary data.</text>
</comment>
<dbReference type="PANTHER" id="PTHR32305:SF17">
    <property type="entry name" value="TRNA NUCLEASE WAPA"/>
    <property type="match status" value="1"/>
</dbReference>
<gene>
    <name evidence="4" type="ORF">ACFPM3_20850</name>
</gene>
<keyword evidence="1" id="KW-0677">Repeat</keyword>
<evidence type="ECO:0000256" key="1">
    <source>
        <dbReference type="ARBA" id="ARBA00022737"/>
    </source>
</evidence>
<dbReference type="EMBL" id="JBHSJD010000016">
    <property type="protein sequence ID" value="MFC5024577.1"/>
    <property type="molecule type" value="Genomic_DNA"/>
</dbReference>
<name>A0ABV9XM33_9ACTN</name>
<organism evidence="4 5">
    <name type="scientific">Streptomyces coeruleoprunus</name>
    <dbReference type="NCBI Taxonomy" id="285563"/>
    <lineage>
        <taxon>Bacteria</taxon>
        <taxon>Bacillati</taxon>
        <taxon>Actinomycetota</taxon>
        <taxon>Actinomycetes</taxon>
        <taxon>Kitasatosporales</taxon>
        <taxon>Streptomycetaceae</taxon>
        <taxon>Streptomyces</taxon>
    </lineage>
</organism>
<keyword evidence="5" id="KW-1185">Reference proteome</keyword>
<evidence type="ECO:0000313" key="5">
    <source>
        <dbReference type="Proteomes" id="UP001595829"/>
    </source>
</evidence>
<proteinExistence type="predicted"/>
<dbReference type="InterPro" id="IPR031325">
    <property type="entry name" value="RHS_repeat"/>
</dbReference>
<dbReference type="NCBIfam" id="TIGR03696">
    <property type="entry name" value="Rhs_assc_core"/>
    <property type="match status" value="1"/>
</dbReference>
<dbReference type="InterPro" id="IPR022385">
    <property type="entry name" value="Rhs_assc_core"/>
</dbReference>
<feature type="region of interest" description="Disordered" evidence="2">
    <location>
        <begin position="1906"/>
        <end position="1943"/>
    </location>
</feature>
<dbReference type="InterPro" id="IPR050708">
    <property type="entry name" value="T6SS_VgrG/RHS"/>
</dbReference>
<evidence type="ECO:0000256" key="2">
    <source>
        <dbReference type="SAM" id="MobiDB-lite"/>
    </source>
</evidence>
<feature type="domain" description="Teneurin-like YD-shell" evidence="3">
    <location>
        <begin position="1682"/>
        <end position="1884"/>
    </location>
</feature>
<dbReference type="Gene3D" id="2.180.10.10">
    <property type="entry name" value="RHS repeat-associated core"/>
    <property type="match status" value="2"/>
</dbReference>
<feature type="compositionally biased region" description="Gly residues" evidence="2">
    <location>
        <begin position="1929"/>
        <end position="1943"/>
    </location>
</feature>
<dbReference type="InterPro" id="IPR056823">
    <property type="entry name" value="TEN-like_YD-shell"/>
</dbReference>
<sequence length="2172" mass="230699">MSFGRQRLRRLLIGTVSLGLVVPLGMAPYAVAREADGLGRPDVPKTRVSKVEAVTGQGAEKARQLRAKDGAANASQAAKARAERRAGWPGAGGATLKAGAAASTARAGDIPVTLAPPERAAGSPAARRQVAAAAGEARVTVLDQRAAERAGITGVLLTATADTAGRARLSVDYGGFAGAIGGGWAQRLRLVRLPGCVLTTPEKAECRKPTPVASRNDIRRHTVSAEVALGATDPADSGPAPQLLPAASTATGATVFAVTAASGSESPAGTGDYSATELKESSSWEAGASSGAFTWSYEFTTAEPAAGPSPDLTLSYDSGSVDGRTATTNNQSTSVGEGFSLTESYIERSYGRCDDDGHTDIYDSCWKYDNATLMLNGKSSRLVKDGTTGKWRLQGDDASTVTRSTGADNGDDNGEHWTVVTGDGTKYVFGLDKLDGATTQRTNSTWTVPVFGDDSGEPGYSAGSTFGERSLTQAWRWNLDYVEDTDGNASTYWYAKETNYYKKNKATKASAAYTRGGYLKEIAYGLRKGALFTDDADAKVTFGHAERCTAADCSSLTKETAHNWPDVPFNAICSQDDTECNASAPSFFSRKRLTAVHTHVWDAASSAHKPVDSWTLTQQYLDGGDIGDSSDQVLTLKSLQRTGKTGTDITLNPLSFTYQMRPNRVDATDNILPLTRPRLSTITSETGGITTVTLSGAECVRSEVLGAAEDTNTRNCYPQFWNINGAEEASIDWFHKYRVVAVTISDPAGRNDVVEHAYAYSGAAWRYNDEPMTPKAERTWSDWRGYREVTVYSGALGTTRGKAVSLFMQGMHGDRKKDGTTKSVSVAPLAEPALGVAAVTDSEQYAGQLRQTVSYNGTTPITSTVNEPWSRETARQDVPDAADLVARFSGVQRTTEYTYLTVPKTWRSTATATTFDAYGMESTKTEYGDTAKSGDETCTRTWYARNDAAGITNLVSRTRTVGKACSVTDAGLTLPANKDSRGDVISDTATVYDNAGATGWTANQTPTTGNATWEGRATGYAATADVSGDRNPTGWQTTEVTTYDTLGRPLSTKDALGQTSSTAYTPATAGPLTKTITTDTAGHRGVTYLDPLRGQQTATYDKNLKKTEIEYDALGRMTAVWLPNRSRGGGYSPSKKFTYDISNTKPSAVGTHTLKADGTTYSSEYTLYDALLRTVQTQQPTAQGGRLLSETRYDSRGKAYENHADIFDNTTTPNGTYTRAEYGQSTKQSETVFDGAGREISSTLYTFGVKKWTKTTSYTGDSTAVTDVAGGVGKRTITDARGRAVEVREYAGPDPSDTQYGGTLGTAYTSVKTAYAPDGKKTTITGPDGTGWTYTYDLFGREKTVKDPDKGTSSNDYDALDRVVRTTDSRGKSVLTAYDALGRVTGTWAGSKTDATQLTERTHDTVLKGKPSTFTRFVGGRAGQAYTTRITAYDSLSDPMTTRVELPAGDPLVQAGVPSVIEYGISHRLDGEVESIEEPALGGLPAEIIDYDYTETGQVRKVTGATGYLLAADYSPTGQPQQLALGTANTEATKKIYVTNTYEEGTGRLTRSHVTDQTHPYMLQDLNYGFDQAGNVTSISDPTVIGGQSSAETQCFAYDGHRRMTEAWTPASQNCADARSAGSLSGPAPYWNSWTYTGAGQRATETRRDATTSVTDTYCYNRTAQPHTLVGITAAGDCAAPQRTYTYDTSGNTRGRPGDKGQQDLVWNEEGKLTKLTEGTEVTDYLYDADGKLLIRKAANGERILYVGATEVHLRANGTTWAQRTYKAGDQAVAVRTNESGTNKLFYLAGDHHGTQSLAIASDATQAFTKRQTTPFGDRRGTGVGTWPTDKRFLGKTADDATGLTHVEAREYDPAIGQFISADPQLSPDQQQSLNGYAYANNNPATMVDSTGLIVPECREGLIECKGGVPVTSGSKNKGGGGKKKSGGSAKGSGGGGGGGGTAGTSATWGNSLAWGAWQGTSAFVFTYTEDAASRRAAYQRADAMARQNALRMASVYGWKAAAQWAVDERNALRSWFRSPMDDWLLPRARGARDFPTYDFLSNERGKTDKQIVESAAKTNPKVNRINQMTKWGGRGLLGLDIGIGVYNTVTAPEGEKVRTAAREAGGIAGGLAGAKAGAVAGAWVGGAIGSVVPGVGTVAGAAIGGIVGGVGGAIAGSTVGRKVGDFLGGLF</sequence>
<dbReference type="RefSeq" id="WP_345687687.1">
    <property type="nucleotide sequence ID" value="NZ_BAABIT010000001.1"/>
</dbReference>
<dbReference type="Proteomes" id="UP001595829">
    <property type="component" value="Unassembled WGS sequence"/>
</dbReference>
<dbReference type="Pfam" id="PF05593">
    <property type="entry name" value="RHS_repeat"/>
    <property type="match status" value="2"/>
</dbReference>
<feature type="compositionally biased region" description="Basic and acidic residues" evidence="2">
    <location>
        <begin position="60"/>
        <end position="69"/>
    </location>
</feature>
<evidence type="ECO:0000313" key="4">
    <source>
        <dbReference type="EMBL" id="MFC5024577.1"/>
    </source>
</evidence>
<protein>
    <submittedName>
        <fullName evidence="4">RHS repeat-associated core domain-containing protein</fullName>
    </submittedName>
</protein>